<dbReference type="PANTHER" id="PTHR21567:SF62">
    <property type="entry name" value="ARM REPEAT SUPERFAMILY PROTEIN"/>
    <property type="match status" value="1"/>
</dbReference>
<dbReference type="Gene3D" id="1.25.10.10">
    <property type="entry name" value="Leucine-rich Repeat Variant"/>
    <property type="match status" value="1"/>
</dbReference>
<dbReference type="GO" id="GO:0000226">
    <property type="term" value="P:microtubule cytoskeleton organization"/>
    <property type="evidence" value="ECO:0007669"/>
    <property type="project" value="TreeGrafter"/>
</dbReference>
<feature type="domain" description="TOG" evidence="1">
    <location>
        <begin position="70"/>
        <end position="297"/>
    </location>
</feature>
<dbReference type="AlphaFoldDB" id="A0AAD8IH10"/>
<protein>
    <submittedName>
        <fullName evidence="2">TOG domain-containing protein</fullName>
    </submittedName>
</protein>
<dbReference type="GO" id="GO:0005881">
    <property type="term" value="C:cytoplasmic microtubule"/>
    <property type="evidence" value="ECO:0007669"/>
    <property type="project" value="TreeGrafter"/>
</dbReference>
<dbReference type="InterPro" id="IPR011989">
    <property type="entry name" value="ARM-like"/>
</dbReference>
<accession>A0AAD8IH10</accession>
<dbReference type="InterPro" id="IPR016024">
    <property type="entry name" value="ARM-type_fold"/>
</dbReference>
<dbReference type="GO" id="GO:0008017">
    <property type="term" value="F:microtubule binding"/>
    <property type="evidence" value="ECO:0007669"/>
    <property type="project" value="TreeGrafter"/>
</dbReference>
<dbReference type="Pfam" id="PF12348">
    <property type="entry name" value="CLASP_N"/>
    <property type="match status" value="1"/>
</dbReference>
<gene>
    <name evidence="2" type="ORF">POM88_021505</name>
</gene>
<reference evidence="2" key="1">
    <citation type="submission" date="2023-02" db="EMBL/GenBank/DDBJ databases">
        <title>Genome of toxic invasive species Heracleum sosnowskyi carries increased number of genes despite the absence of recent whole-genome duplications.</title>
        <authorList>
            <person name="Schelkunov M."/>
            <person name="Shtratnikova V."/>
            <person name="Makarenko M."/>
            <person name="Klepikova A."/>
            <person name="Omelchenko D."/>
            <person name="Novikova G."/>
            <person name="Obukhova E."/>
            <person name="Bogdanov V."/>
            <person name="Penin A."/>
            <person name="Logacheva M."/>
        </authorList>
    </citation>
    <scope>NUCLEOTIDE SEQUENCE</scope>
    <source>
        <strain evidence="2">Hsosn_3</strain>
        <tissue evidence="2">Leaf</tissue>
    </source>
</reference>
<evidence type="ECO:0000259" key="1">
    <source>
        <dbReference type="SMART" id="SM01349"/>
    </source>
</evidence>
<dbReference type="EMBL" id="JAUIZM010000005">
    <property type="protein sequence ID" value="KAK1383770.1"/>
    <property type="molecule type" value="Genomic_DNA"/>
</dbReference>
<keyword evidence="3" id="KW-1185">Reference proteome</keyword>
<dbReference type="SUPFAM" id="SSF48371">
    <property type="entry name" value="ARM repeat"/>
    <property type="match status" value="1"/>
</dbReference>
<name>A0AAD8IH10_9APIA</name>
<dbReference type="InterPro" id="IPR034085">
    <property type="entry name" value="TOG"/>
</dbReference>
<dbReference type="PANTHER" id="PTHR21567">
    <property type="entry name" value="CLASP"/>
    <property type="match status" value="1"/>
</dbReference>
<proteinExistence type="predicted"/>
<dbReference type="Proteomes" id="UP001237642">
    <property type="component" value="Unassembled WGS sequence"/>
</dbReference>
<comment type="caution">
    <text evidence="2">The sequence shown here is derived from an EMBL/GenBank/DDBJ whole genome shotgun (WGS) entry which is preliminary data.</text>
</comment>
<evidence type="ECO:0000313" key="3">
    <source>
        <dbReference type="Proteomes" id="UP001237642"/>
    </source>
</evidence>
<dbReference type="InterPro" id="IPR024395">
    <property type="entry name" value="CLASP_N_dom"/>
</dbReference>
<reference evidence="2" key="2">
    <citation type="submission" date="2023-05" db="EMBL/GenBank/DDBJ databases">
        <authorList>
            <person name="Schelkunov M.I."/>
        </authorList>
    </citation>
    <scope>NUCLEOTIDE SEQUENCE</scope>
    <source>
        <strain evidence="2">Hsosn_3</strain>
        <tissue evidence="2">Leaf</tissue>
    </source>
</reference>
<dbReference type="SMART" id="SM01349">
    <property type="entry name" value="TOG"/>
    <property type="match status" value="1"/>
</dbReference>
<organism evidence="2 3">
    <name type="scientific">Heracleum sosnowskyi</name>
    <dbReference type="NCBI Taxonomy" id="360622"/>
    <lineage>
        <taxon>Eukaryota</taxon>
        <taxon>Viridiplantae</taxon>
        <taxon>Streptophyta</taxon>
        <taxon>Embryophyta</taxon>
        <taxon>Tracheophyta</taxon>
        <taxon>Spermatophyta</taxon>
        <taxon>Magnoliopsida</taxon>
        <taxon>eudicotyledons</taxon>
        <taxon>Gunneridae</taxon>
        <taxon>Pentapetalae</taxon>
        <taxon>asterids</taxon>
        <taxon>campanulids</taxon>
        <taxon>Apiales</taxon>
        <taxon>Apiaceae</taxon>
        <taxon>Apioideae</taxon>
        <taxon>apioid superclade</taxon>
        <taxon>Tordylieae</taxon>
        <taxon>Tordyliinae</taxon>
        <taxon>Heracleum</taxon>
    </lineage>
</organism>
<evidence type="ECO:0000313" key="2">
    <source>
        <dbReference type="EMBL" id="KAK1383770.1"/>
    </source>
</evidence>
<sequence>MSANALSDLIMLPEIHKQIENSPNGALHKPQVEHNDGILKEKTKSVCPLVETAPNGNGTEAATVEVEYIESENLEDVEDLNTSLEILIGELESKDWIVVCEALNNVRRFALFHEELLCDMLGDVVSLVVKSLKNPRSAVCKTAVMTSADIFKAYNDRIIDSLDPLLIQLLLKSSQDKRFVCEAAEKTLIAMTTWVSPVLLLPKLQTYLKHKNPRIRAKASMCFCRCVLRLGFDGVETYGIDKLIHIAASQLSDQLPESREAARTLLLELQTVYEKSQISSAAIISENQDKNSWEKFCQSNLSPLSAQSVLRVTGVAREGLASCP</sequence>